<keyword evidence="6" id="KW-0472">Membrane</keyword>
<dbReference type="PANTHER" id="PTHR11042">
    <property type="entry name" value="EUKARYOTIC TRANSLATION INITIATION FACTOR 2-ALPHA KINASE EIF2-ALPHA KINASE -RELATED"/>
    <property type="match status" value="1"/>
</dbReference>
<dbReference type="AlphaFoldDB" id="A0AAW4MXB8"/>
<evidence type="ECO:0000259" key="7">
    <source>
        <dbReference type="PROSITE" id="PS50011"/>
    </source>
</evidence>
<keyword evidence="3 8" id="KW-0418">Kinase</keyword>
<evidence type="ECO:0000256" key="4">
    <source>
        <dbReference type="ARBA" id="ARBA00022840"/>
    </source>
</evidence>
<evidence type="ECO:0000313" key="8">
    <source>
        <dbReference type="EMBL" id="MBV3386553.1"/>
    </source>
</evidence>
<feature type="domain" description="Protein kinase" evidence="7">
    <location>
        <begin position="19"/>
        <end position="336"/>
    </location>
</feature>
<name>A0AAW4MXB8_9BACT</name>
<keyword evidence="1" id="KW-0808">Transferase</keyword>
<evidence type="ECO:0000256" key="1">
    <source>
        <dbReference type="ARBA" id="ARBA00022679"/>
    </source>
</evidence>
<evidence type="ECO:0000256" key="6">
    <source>
        <dbReference type="SAM" id="Phobius"/>
    </source>
</evidence>
<comment type="similarity">
    <text evidence="5">Belongs to the protein kinase superfamily. Ser/Thr protein kinase family. GCN2 subfamily.</text>
</comment>
<dbReference type="EMBL" id="JAHOEI010000004">
    <property type="protein sequence ID" value="MBV3386553.1"/>
    <property type="molecule type" value="Genomic_DNA"/>
</dbReference>
<keyword evidence="8" id="KW-0723">Serine/threonine-protein kinase</keyword>
<keyword evidence="2" id="KW-0547">Nucleotide-binding</keyword>
<accession>A0AAW4MXB8</accession>
<gene>
    <name evidence="8" type="ORF">KSW82_02200</name>
</gene>
<dbReference type="InterPro" id="IPR050339">
    <property type="entry name" value="CC_SR_Kinase"/>
</dbReference>
<protein>
    <submittedName>
        <fullName evidence="8">Serine/threonine protein kinase</fullName>
    </submittedName>
</protein>
<dbReference type="GO" id="GO:0004674">
    <property type="term" value="F:protein serine/threonine kinase activity"/>
    <property type="evidence" value="ECO:0007669"/>
    <property type="project" value="UniProtKB-KW"/>
</dbReference>
<sequence>MNQVSGFIFPPVGDVSESYTEISELSSSGFNILLRAKRNGQWWILKALAPDVCHDSTYLQLQQKEYNILARLDHPGIVKVEGLEEVEGYGRCIVMEWVDGMTLDEWLAHKHSCAERSQIVRQLLLVMEYVHDQQIVHRDLKPSNIMVARNGGTIKLIDFGLSDADSYAILKSPAGTDGYISPEQQKDSTPDVRNDIYSLGVILKEMHLGLSYRWAAKHCLRPLEQRYPNVHALRMHIQSYQHRLITMVCIFVFLVLGASGVAIYNKVTKPAELYDVVAHFTIGNLEYKSWGGGLVTVCAANERDSVIEIPLMVNYQGMNYRVDEIEDSAFAAHPLLRRVMLPDNPDLHVMKHICDDSPQLKSISFRCKTPPALGNDIWKVKMSDVFKSACFERVVLYVPEGSAATYRQSAWGRFKNIKEYES</sequence>
<dbReference type="Pfam" id="PF00069">
    <property type="entry name" value="Pkinase"/>
    <property type="match status" value="1"/>
</dbReference>
<dbReference type="PROSITE" id="PS00108">
    <property type="entry name" value="PROTEIN_KINASE_ST"/>
    <property type="match status" value="1"/>
</dbReference>
<feature type="transmembrane region" description="Helical" evidence="6">
    <location>
        <begin position="244"/>
        <end position="264"/>
    </location>
</feature>
<proteinExistence type="inferred from homology"/>
<dbReference type="RefSeq" id="WP_217743608.1">
    <property type="nucleotide sequence ID" value="NZ_JAHOEI010000004.1"/>
</dbReference>
<evidence type="ECO:0000256" key="3">
    <source>
        <dbReference type="ARBA" id="ARBA00022777"/>
    </source>
</evidence>
<comment type="caution">
    <text evidence="8">The sequence shown here is derived from an EMBL/GenBank/DDBJ whole genome shotgun (WGS) entry which is preliminary data.</text>
</comment>
<dbReference type="PANTHER" id="PTHR11042:SF190">
    <property type="entry name" value="MITOSIS INHIBITOR PROTEIN KINASE MIK1"/>
    <property type="match status" value="1"/>
</dbReference>
<dbReference type="CDD" id="cd14014">
    <property type="entry name" value="STKc_PknB_like"/>
    <property type="match status" value="1"/>
</dbReference>
<dbReference type="Proteomes" id="UP001196765">
    <property type="component" value="Unassembled WGS sequence"/>
</dbReference>
<organism evidence="8 9">
    <name type="scientific">Segatella copri</name>
    <dbReference type="NCBI Taxonomy" id="165179"/>
    <lineage>
        <taxon>Bacteria</taxon>
        <taxon>Pseudomonadati</taxon>
        <taxon>Bacteroidota</taxon>
        <taxon>Bacteroidia</taxon>
        <taxon>Bacteroidales</taxon>
        <taxon>Prevotellaceae</taxon>
        <taxon>Segatella</taxon>
    </lineage>
</organism>
<evidence type="ECO:0000313" key="9">
    <source>
        <dbReference type="Proteomes" id="UP001196765"/>
    </source>
</evidence>
<keyword evidence="6" id="KW-0812">Transmembrane</keyword>
<dbReference type="InterPro" id="IPR008271">
    <property type="entry name" value="Ser/Thr_kinase_AS"/>
</dbReference>
<dbReference type="PROSITE" id="PS50011">
    <property type="entry name" value="PROTEIN_KINASE_DOM"/>
    <property type="match status" value="1"/>
</dbReference>
<dbReference type="GO" id="GO:0005737">
    <property type="term" value="C:cytoplasm"/>
    <property type="evidence" value="ECO:0007669"/>
    <property type="project" value="TreeGrafter"/>
</dbReference>
<evidence type="ECO:0000256" key="2">
    <source>
        <dbReference type="ARBA" id="ARBA00022741"/>
    </source>
</evidence>
<reference evidence="8" key="1">
    <citation type="submission" date="2021-06" db="EMBL/GenBank/DDBJ databases">
        <title>Collection of gut derived symbiotic bacterial strains cultured from healthy donors.</title>
        <authorList>
            <person name="Lin H."/>
            <person name="Littmann E."/>
            <person name="Pamer E.G."/>
        </authorList>
    </citation>
    <scope>NUCLEOTIDE SEQUENCE</scope>
    <source>
        <strain evidence="8">MSK.21.74</strain>
    </source>
</reference>
<keyword evidence="4" id="KW-0067">ATP-binding</keyword>
<dbReference type="GO" id="GO:0005524">
    <property type="term" value="F:ATP binding"/>
    <property type="evidence" value="ECO:0007669"/>
    <property type="project" value="UniProtKB-KW"/>
</dbReference>
<dbReference type="InterPro" id="IPR000719">
    <property type="entry name" value="Prot_kinase_dom"/>
</dbReference>
<keyword evidence="6" id="KW-1133">Transmembrane helix</keyword>
<evidence type="ECO:0000256" key="5">
    <source>
        <dbReference type="ARBA" id="ARBA00037982"/>
    </source>
</evidence>
<dbReference type="SMART" id="SM00220">
    <property type="entry name" value="S_TKc"/>
    <property type="match status" value="1"/>
</dbReference>